<dbReference type="Pfam" id="PF05635">
    <property type="entry name" value="23S_rRNA_IVP"/>
    <property type="match status" value="1"/>
</dbReference>
<dbReference type="InterPro" id="IPR036583">
    <property type="entry name" value="23S_rRNA_IVS_sf"/>
</dbReference>
<dbReference type="Proteomes" id="UP000230033">
    <property type="component" value="Unassembled WGS sequence"/>
</dbReference>
<dbReference type="PIRSF" id="PIRSF035652">
    <property type="entry name" value="CHP02436"/>
    <property type="match status" value="1"/>
</dbReference>
<dbReference type="PANTHER" id="PTHR38471">
    <property type="entry name" value="FOUR HELIX BUNDLE PROTEIN"/>
    <property type="match status" value="1"/>
</dbReference>
<name>A0A2H0WP76_9BACT</name>
<evidence type="ECO:0000313" key="2">
    <source>
        <dbReference type="Proteomes" id="UP000230033"/>
    </source>
</evidence>
<dbReference type="Gene3D" id="1.20.1440.60">
    <property type="entry name" value="23S rRNA-intervening sequence"/>
    <property type="match status" value="1"/>
</dbReference>
<dbReference type="EMBL" id="PEZJ01000032">
    <property type="protein sequence ID" value="PIS13758.1"/>
    <property type="molecule type" value="Genomic_DNA"/>
</dbReference>
<protein>
    <submittedName>
        <fullName evidence="1">Four helix bundle protein</fullName>
    </submittedName>
</protein>
<reference evidence="2" key="1">
    <citation type="submission" date="2017-09" db="EMBL/GenBank/DDBJ databases">
        <title>Depth-based differentiation of microbial function through sediment-hosted aquifers and enrichment of novel symbionts in the deep terrestrial subsurface.</title>
        <authorList>
            <person name="Probst A.J."/>
            <person name="Ladd B."/>
            <person name="Jarett J.K."/>
            <person name="Geller-Mcgrath D.E."/>
            <person name="Sieber C.M.K."/>
            <person name="Emerson J.B."/>
            <person name="Anantharaman K."/>
            <person name="Thomas B.C."/>
            <person name="Malmstrom R."/>
            <person name="Stieglmeier M."/>
            <person name="Klingl A."/>
            <person name="Woyke T."/>
            <person name="Ryan C.M."/>
            <person name="Banfield J.F."/>
        </authorList>
    </citation>
    <scope>NUCLEOTIDE SEQUENCE [LARGE SCALE GENOMIC DNA]</scope>
</reference>
<evidence type="ECO:0000313" key="1">
    <source>
        <dbReference type="EMBL" id="PIS13758.1"/>
    </source>
</evidence>
<proteinExistence type="predicted"/>
<dbReference type="InterPro" id="IPR012657">
    <property type="entry name" value="23S_rRNA-intervening_sequence"/>
</dbReference>
<dbReference type="PANTHER" id="PTHR38471:SF2">
    <property type="entry name" value="FOUR HELIX BUNDLE PROTEIN"/>
    <property type="match status" value="1"/>
</dbReference>
<accession>A0A2H0WP76</accession>
<organism evidence="1 2">
    <name type="scientific">Candidatus Shapirobacteria bacterium CG09_land_8_20_14_0_10_47_13</name>
    <dbReference type="NCBI Taxonomy" id="1974481"/>
    <lineage>
        <taxon>Bacteria</taxon>
        <taxon>Candidatus Shapironibacteriota</taxon>
    </lineage>
</organism>
<dbReference type="AlphaFoldDB" id="A0A2H0WP76"/>
<gene>
    <name evidence="1" type="ORF">COT65_02475</name>
</gene>
<dbReference type="NCBIfam" id="TIGR02436">
    <property type="entry name" value="four helix bundle protein"/>
    <property type="match status" value="1"/>
</dbReference>
<dbReference type="SUPFAM" id="SSF158446">
    <property type="entry name" value="IVS-encoded protein-like"/>
    <property type="match status" value="1"/>
</dbReference>
<comment type="caution">
    <text evidence="1">The sequence shown here is derived from an EMBL/GenBank/DDBJ whole genome shotgun (WGS) entry which is preliminary data.</text>
</comment>
<sequence>MNNQLPNLQTKKFDLEERTAKFAENLIDLLKRLPDNSINKRMISQCMGSGGSLGANYCEANEAESRMDFIHKIGICKKETKETKHWIRLLAYANPEFKEDFRKMWKEAEELLLIFSAIGRNTKQKSQFSGTKSHCLDFRA</sequence>